<reference evidence="3" key="1">
    <citation type="submission" date="2022-10" db="EMBL/GenBank/DDBJ databases">
        <title>Genome assembly of Pristionchus species.</title>
        <authorList>
            <person name="Yoshida K."/>
            <person name="Sommer R.J."/>
        </authorList>
    </citation>
    <scope>NUCLEOTIDE SEQUENCE [LARGE SCALE GENOMIC DNA]</scope>
    <source>
        <strain evidence="3">RS5460</strain>
    </source>
</reference>
<proteinExistence type="predicted"/>
<dbReference type="SUPFAM" id="SSF81383">
    <property type="entry name" value="F-box domain"/>
    <property type="match status" value="1"/>
</dbReference>
<name>A0AAN5CQH2_9BILA</name>
<feature type="non-terminal residue" evidence="2">
    <location>
        <position position="182"/>
    </location>
</feature>
<dbReference type="InterPro" id="IPR001810">
    <property type="entry name" value="F-box_dom"/>
</dbReference>
<dbReference type="EMBL" id="BTRK01000004">
    <property type="protein sequence ID" value="GMR48725.1"/>
    <property type="molecule type" value="Genomic_DNA"/>
</dbReference>
<comment type="caution">
    <text evidence="2">The sequence shown here is derived from an EMBL/GenBank/DDBJ whole genome shotgun (WGS) entry which is preliminary data.</text>
</comment>
<sequence length="182" mass="20896">MNGSLSGVPSRMPFPSRWLREVKRNLSPEMGKAIARFGNKDNISRLPDLCLLYIFQFLKRRDLFSVFLANKRLGGLASLISLEDEKWEGGVLSIVQTEKGFGFDVDVVSEEYPLNVHRQMTSFHYSIEWNEEGEAFRERRSCNGMALRGSESRHNLPVPVNFFMNLKEIFLHIKVKSIVIDG</sequence>
<dbReference type="Proteomes" id="UP001328107">
    <property type="component" value="Unassembled WGS sequence"/>
</dbReference>
<feature type="domain" description="F-box" evidence="1">
    <location>
        <begin position="40"/>
        <end position="90"/>
    </location>
</feature>
<evidence type="ECO:0000313" key="2">
    <source>
        <dbReference type="EMBL" id="GMR48725.1"/>
    </source>
</evidence>
<protein>
    <recommendedName>
        <fullName evidence="1">F-box domain-containing protein</fullName>
    </recommendedName>
</protein>
<gene>
    <name evidence="2" type="ORF">PMAYCL1PPCAC_18920</name>
</gene>
<dbReference type="AlphaFoldDB" id="A0AAN5CQH2"/>
<evidence type="ECO:0000313" key="3">
    <source>
        <dbReference type="Proteomes" id="UP001328107"/>
    </source>
</evidence>
<keyword evidence="3" id="KW-1185">Reference proteome</keyword>
<evidence type="ECO:0000259" key="1">
    <source>
        <dbReference type="PROSITE" id="PS50181"/>
    </source>
</evidence>
<dbReference type="PROSITE" id="PS50181">
    <property type="entry name" value="FBOX"/>
    <property type="match status" value="1"/>
</dbReference>
<dbReference type="CDD" id="cd09917">
    <property type="entry name" value="F-box_SF"/>
    <property type="match status" value="1"/>
</dbReference>
<dbReference type="InterPro" id="IPR036047">
    <property type="entry name" value="F-box-like_dom_sf"/>
</dbReference>
<organism evidence="2 3">
    <name type="scientific">Pristionchus mayeri</name>
    <dbReference type="NCBI Taxonomy" id="1317129"/>
    <lineage>
        <taxon>Eukaryota</taxon>
        <taxon>Metazoa</taxon>
        <taxon>Ecdysozoa</taxon>
        <taxon>Nematoda</taxon>
        <taxon>Chromadorea</taxon>
        <taxon>Rhabditida</taxon>
        <taxon>Rhabditina</taxon>
        <taxon>Diplogasteromorpha</taxon>
        <taxon>Diplogasteroidea</taxon>
        <taxon>Neodiplogasteridae</taxon>
        <taxon>Pristionchus</taxon>
    </lineage>
</organism>
<accession>A0AAN5CQH2</accession>